<comment type="caution">
    <text evidence="1">The sequence shown here is derived from an EMBL/GenBank/DDBJ whole genome shotgun (WGS) entry which is preliminary data.</text>
</comment>
<reference evidence="1 2" key="1">
    <citation type="submission" date="2018-09" db="EMBL/GenBank/DDBJ databases">
        <title>Bacillus saliacetes sp. nov., isolated from Thai shrimp paste (Ka-pi).</title>
        <authorList>
            <person name="Daroonpunt R."/>
            <person name="Tanasupawat S."/>
            <person name="Yiamsombut S."/>
        </authorList>
    </citation>
    <scope>NUCLEOTIDE SEQUENCE [LARGE SCALE GENOMIC DNA]</scope>
    <source>
        <strain evidence="1 2">SKP7-4</strain>
    </source>
</reference>
<accession>A0A3A1QY91</accession>
<dbReference type="RefSeq" id="WP_119548485.1">
    <property type="nucleotide sequence ID" value="NZ_QXIR01000026.1"/>
</dbReference>
<dbReference type="OrthoDB" id="2857147at2"/>
<proteinExistence type="predicted"/>
<evidence type="ECO:0000313" key="1">
    <source>
        <dbReference type="EMBL" id="RIW30401.1"/>
    </source>
</evidence>
<dbReference type="AlphaFoldDB" id="A0A3A1QY91"/>
<name>A0A3A1QY91_9BACI</name>
<protein>
    <submittedName>
        <fullName evidence="1">DUF5082 domain-containing protein</fullName>
    </submittedName>
</protein>
<organism evidence="1 2">
    <name type="scientific">Bacillus salacetis</name>
    <dbReference type="NCBI Taxonomy" id="2315464"/>
    <lineage>
        <taxon>Bacteria</taxon>
        <taxon>Bacillati</taxon>
        <taxon>Bacillota</taxon>
        <taxon>Bacilli</taxon>
        <taxon>Bacillales</taxon>
        <taxon>Bacillaceae</taxon>
        <taxon>Bacillus</taxon>
    </lineage>
</organism>
<dbReference type="EMBL" id="QXIR01000026">
    <property type="protein sequence ID" value="RIW30401.1"/>
    <property type="molecule type" value="Genomic_DNA"/>
</dbReference>
<sequence length="142" mass="16392">MGLYSELNSIQSVIHSRSRDIQEKISRLREAKYAIMSEQSQLLNEIKQIQQPELHTNWVGPRSDDYDAERESALQAMREIGHENYDEYVSSIESKIHLLEAQQSAVSFYGTLANDAEYLLSKGEDFYEQVSDKISDLKGRLF</sequence>
<dbReference type="Pfam" id="PF16888">
    <property type="entry name" value="YwqH-like"/>
    <property type="match status" value="1"/>
</dbReference>
<gene>
    <name evidence="1" type="ORF">D3H55_16845</name>
</gene>
<evidence type="ECO:0000313" key="2">
    <source>
        <dbReference type="Proteomes" id="UP000265801"/>
    </source>
</evidence>
<dbReference type="Proteomes" id="UP000265801">
    <property type="component" value="Unassembled WGS sequence"/>
</dbReference>
<dbReference type="InterPro" id="IPR031681">
    <property type="entry name" value="YwqH-like"/>
</dbReference>
<keyword evidence="2" id="KW-1185">Reference proteome</keyword>